<dbReference type="AlphaFoldDB" id="A0AAD5M2H1"/>
<feature type="compositionally biased region" description="Acidic residues" evidence="1">
    <location>
        <begin position="197"/>
        <end position="209"/>
    </location>
</feature>
<feature type="region of interest" description="Disordered" evidence="1">
    <location>
        <begin position="308"/>
        <end position="392"/>
    </location>
</feature>
<feature type="compositionally biased region" description="Acidic residues" evidence="1">
    <location>
        <begin position="308"/>
        <end position="317"/>
    </location>
</feature>
<comment type="caution">
    <text evidence="2">The sequence shown here is derived from an EMBL/GenBank/DDBJ whole genome shotgun (WGS) entry which is preliminary data.</text>
</comment>
<feature type="compositionally biased region" description="Polar residues" evidence="1">
    <location>
        <begin position="318"/>
        <end position="332"/>
    </location>
</feature>
<feature type="compositionally biased region" description="Polar residues" evidence="1">
    <location>
        <begin position="486"/>
        <end position="495"/>
    </location>
</feature>
<organism evidence="2 3">
    <name type="scientific">Pythium insidiosum</name>
    <name type="common">Pythiosis disease agent</name>
    <dbReference type="NCBI Taxonomy" id="114742"/>
    <lineage>
        <taxon>Eukaryota</taxon>
        <taxon>Sar</taxon>
        <taxon>Stramenopiles</taxon>
        <taxon>Oomycota</taxon>
        <taxon>Peronosporomycetes</taxon>
        <taxon>Pythiales</taxon>
        <taxon>Pythiaceae</taxon>
        <taxon>Pythium</taxon>
    </lineage>
</organism>
<dbReference type="EMBL" id="JAKCXM010000169">
    <property type="protein sequence ID" value="KAJ0399858.1"/>
    <property type="molecule type" value="Genomic_DNA"/>
</dbReference>
<feature type="region of interest" description="Disordered" evidence="1">
    <location>
        <begin position="539"/>
        <end position="641"/>
    </location>
</feature>
<sequence length="1156" mass="121059">MTLAAGGISQSAIIERQAETIARLERHVEKANEYKTVTKVRLKEAAQRLREYRLRVEALQSELAATKDGAARLQRQLAAEKEKAQNARLRAPPPPPPKPPTRDAGVQTSSRPTTSTAVQTCLGAVMVAAGTQTAAEKPAALAESVGSKAPSLMDEISAEIEAALASSSDEGEEENETEDKRPTAAADLDAIARAIDAELELDSSDDDDSSSSNSSRAADENGGQSKPVDAISAAIDAELASSSDEDMDAVDPLAMLTGAETESSLALSMPANLLEPPEPAVSSATATATAAERAMDSISAAIDAELDMSDADDEETQVNEAPTAQVGAQNTPGDAGETRGRGALMDIVSAAVDAELETSDVDEEEKGDAAPVDSTEVSSSQGDDRGASAVAEALADSVSAAIDAELALSDAEEGDENEAATAPSKTRLRTFSLSSLDSDSDDSSAISLEAVETDESAVDGEDARAPKLEATEKSSVVCKVPAPSELASTATSQADNKAGATAAPTALSKRATDAPLDAGSAVLKASAIASIPAAAAAPLVRQDAQTGPGSPRPDSVALSPGKSKRDADQPSPHPPQGPTQSDDGESKHRTEVSTASPASAKRPVASSEDGETLAPSPKRPRVESAAPPPTGSAQAPASSTPSLVLPPQVLVVFKQAISLQDREKPDARFVMRTLGELLRRAVVGFVLAPERSERLARLLCDELRRRHIPPAVVLDGVVRVVHAPRTRRSGGRDIGAVARLFRLVLLGASGVRSSTDTDAAVDRWVQKLQELIVPRRFLVPGLSFFQAPAADSESATDPLAATEAALKLYAVVLKRAQGATPPVSSDKAILTYLCALHCELCRTRGAVAMVRVLALDVLKAYPSIKGLVLVRQLVEIWPRVLNVDDGADDPAAAPAASTLRRAMLEALVAITQRSTQRQELYLDQSALTMLSSIADALDLPTLLAESDHDDDDGAACATWLWRQAQAHTQADTQTASSVDDLAMALELTALVRGAEWVERHWAVAQWTGVHGADGDSCGRPPKAVARFIGSIARGLMQAPRAGHEGSSGEEAVAASIEWLFARLEATTVDGGDDVAVVATELVEVLLVLSSTWLQSTPASAAWLALQPRRPAWLGRLLEWTSRERLARHLSPRALRRLRLVVLSARPLGSATVSTTV</sequence>
<feature type="region of interest" description="Disordered" evidence="1">
    <location>
        <begin position="163"/>
        <end position="256"/>
    </location>
</feature>
<feature type="region of interest" description="Disordered" evidence="1">
    <location>
        <begin position="78"/>
        <end position="115"/>
    </location>
</feature>
<feature type="region of interest" description="Disordered" evidence="1">
    <location>
        <begin position="406"/>
        <end position="511"/>
    </location>
</feature>
<evidence type="ECO:0000313" key="3">
    <source>
        <dbReference type="Proteomes" id="UP001209570"/>
    </source>
</evidence>
<gene>
    <name evidence="2" type="ORF">P43SY_000426</name>
</gene>
<feature type="compositionally biased region" description="Basic and acidic residues" evidence="1">
    <location>
        <begin position="461"/>
        <end position="472"/>
    </location>
</feature>
<dbReference type="Proteomes" id="UP001209570">
    <property type="component" value="Unassembled WGS sequence"/>
</dbReference>
<feature type="compositionally biased region" description="Polar residues" evidence="1">
    <location>
        <begin position="106"/>
        <end position="115"/>
    </location>
</feature>
<evidence type="ECO:0000313" key="2">
    <source>
        <dbReference type="EMBL" id="KAJ0399858.1"/>
    </source>
</evidence>
<name>A0AAD5M2H1_PYTIN</name>
<feature type="compositionally biased region" description="Acidic residues" evidence="1">
    <location>
        <begin position="354"/>
        <end position="366"/>
    </location>
</feature>
<evidence type="ECO:0000256" key="1">
    <source>
        <dbReference type="SAM" id="MobiDB-lite"/>
    </source>
</evidence>
<keyword evidence="3" id="KW-1185">Reference proteome</keyword>
<feature type="compositionally biased region" description="Low complexity" evidence="1">
    <location>
        <begin position="184"/>
        <end position="194"/>
    </location>
</feature>
<accession>A0AAD5M2H1</accession>
<reference evidence="2" key="1">
    <citation type="submission" date="2021-12" db="EMBL/GenBank/DDBJ databases">
        <title>Prjna785345.</title>
        <authorList>
            <person name="Rujirawat T."/>
            <person name="Krajaejun T."/>
        </authorList>
    </citation>
    <scope>NUCLEOTIDE SEQUENCE</scope>
    <source>
        <strain evidence="2">Pi057C3</strain>
    </source>
</reference>
<protein>
    <submittedName>
        <fullName evidence="2">Uncharacterized protein</fullName>
    </submittedName>
</protein>
<feature type="compositionally biased region" description="Acidic residues" evidence="1">
    <location>
        <begin position="451"/>
        <end position="460"/>
    </location>
</feature>
<proteinExistence type="predicted"/>